<feature type="transmembrane region" description="Helical" evidence="7">
    <location>
        <begin position="253"/>
        <end position="279"/>
    </location>
</feature>
<dbReference type="EMBL" id="DAEQIJ010000002">
    <property type="protein sequence ID" value="HBH2619010.1"/>
    <property type="molecule type" value="Genomic_DNA"/>
</dbReference>
<dbReference type="Gene3D" id="1.20.1560.10">
    <property type="entry name" value="ABC transporter type 1, transmembrane domain"/>
    <property type="match status" value="1"/>
</dbReference>
<dbReference type="GO" id="GO:0005524">
    <property type="term" value="F:ATP binding"/>
    <property type="evidence" value="ECO:0007669"/>
    <property type="project" value="UniProtKB-KW"/>
</dbReference>
<dbReference type="SMART" id="SM00382">
    <property type="entry name" value="AAA"/>
    <property type="match status" value="1"/>
</dbReference>
<dbReference type="Pfam" id="PF00005">
    <property type="entry name" value="ABC_tran"/>
    <property type="match status" value="1"/>
</dbReference>
<dbReference type="EMBL" id="CAAJVP010000017">
    <property type="protein sequence ID" value="VHY16704.1"/>
    <property type="molecule type" value="Genomic_DNA"/>
</dbReference>
<evidence type="ECO:0000259" key="8">
    <source>
        <dbReference type="PROSITE" id="PS50893"/>
    </source>
</evidence>
<dbReference type="EMBL" id="LK933127">
    <property type="protein sequence ID" value="CDT36559.1"/>
    <property type="molecule type" value="Genomic_DNA"/>
</dbReference>
<evidence type="ECO:0000313" key="17">
    <source>
        <dbReference type="EMBL" id="VHY16704.1"/>
    </source>
</evidence>
<evidence type="ECO:0000256" key="1">
    <source>
        <dbReference type="ARBA" id="ARBA00004651"/>
    </source>
</evidence>
<reference evidence="11" key="1">
    <citation type="submission" date="2014-07" db="EMBL/GenBank/DDBJ databases">
        <authorList>
            <person name="Monot Marc"/>
        </authorList>
    </citation>
    <scope>NUCLEOTIDE SEQUENCE</scope>
    <source>
        <strain evidence="12">7032989</strain>
        <strain evidence="10">7032994</strain>
    </source>
</reference>
<reference evidence="13" key="4">
    <citation type="submission" date="2021-06" db="EMBL/GenBank/DDBJ databases">
        <authorList>
            <consortium name="NCBI Pathogen Detection Project"/>
        </authorList>
    </citation>
    <scope>NUCLEOTIDE SEQUENCE</scope>
    <source>
        <strain evidence="14">Clostridioides</strain>
        <strain evidence="13">HN1000</strain>
    </source>
</reference>
<evidence type="ECO:0000259" key="9">
    <source>
        <dbReference type="PROSITE" id="PS50929"/>
    </source>
</evidence>
<keyword evidence="4 11" id="KW-0067">ATP-binding</keyword>
<feature type="transmembrane region" description="Helical" evidence="7">
    <location>
        <begin position="139"/>
        <end position="172"/>
    </location>
</feature>
<accession>A0A031WGE0</accession>
<evidence type="ECO:0000313" key="16">
    <source>
        <dbReference type="EMBL" id="VFD31410.1"/>
    </source>
</evidence>
<evidence type="ECO:0000313" key="10">
    <source>
        <dbReference type="EMBL" id="CDS85727.1"/>
    </source>
</evidence>
<dbReference type="EMBL" id="LK932392">
    <property type="protein sequence ID" value="CDS85727.1"/>
    <property type="molecule type" value="Genomic_DNA"/>
</dbReference>
<evidence type="ECO:0000256" key="7">
    <source>
        <dbReference type="SAM" id="Phobius"/>
    </source>
</evidence>
<evidence type="ECO:0000313" key="12">
    <source>
        <dbReference type="EMBL" id="CDT36559.1"/>
    </source>
</evidence>
<dbReference type="Proteomes" id="UP000411588">
    <property type="component" value="Unassembled WGS sequence"/>
</dbReference>
<dbReference type="OMA" id="VQRMPLQ"/>
<evidence type="ECO:0000313" key="19">
    <source>
        <dbReference type="Proteomes" id="UP000372533"/>
    </source>
</evidence>
<dbReference type="EMBL" id="FUPS01000001">
    <property type="protein sequence ID" value="SJR78477.1"/>
    <property type="molecule type" value="Genomic_DNA"/>
</dbReference>
<feature type="transmembrane region" description="Helical" evidence="7">
    <location>
        <begin position="53"/>
        <end position="73"/>
    </location>
</feature>
<dbReference type="CDD" id="cd03251">
    <property type="entry name" value="ABCC_MsbA"/>
    <property type="match status" value="1"/>
</dbReference>
<dbReference type="Pfam" id="PF00664">
    <property type="entry name" value="ABC_membrane"/>
    <property type="match status" value="1"/>
</dbReference>
<evidence type="ECO:0000256" key="3">
    <source>
        <dbReference type="ARBA" id="ARBA00022741"/>
    </source>
</evidence>
<dbReference type="PANTHER" id="PTHR43394">
    <property type="entry name" value="ATP-DEPENDENT PERMEASE MDL1, MITOCHONDRIAL"/>
    <property type="match status" value="1"/>
</dbReference>
<dbReference type="InterPro" id="IPR039421">
    <property type="entry name" value="Type_1_exporter"/>
</dbReference>
<feature type="transmembrane region" description="Helical" evidence="7">
    <location>
        <begin position="12"/>
        <end position="33"/>
    </location>
</feature>
<evidence type="ECO:0000313" key="15">
    <source>
        <dbReference type="EMBL" id="SJR78477.1"/>
    </source>
</evidence>
<dbReference type="EMBL" id="CAADAN010000004">
    <property type="protein sequence ID" value="VFD31410.1"/>
    <property type="molecule type" value="Genomic_DNA"/>
</dbReference>
<dbReference type="RefSeq" id="WP_003438014.1">
    <property type="nucleotide sequence ID" value="NZ_AP025558.1"/>
</dbReference>
<keyword evidence="6 7" id="KW-0472">Membrane</keyword>
<dbReference type="FunFam" id="3.40.50.300:FF:000218">
    <property type="entry name" value="Multidrug ABC transporter ATP-binding protein"/>
    <property type="match status" value="1"/>
</dbReference>
<dbReference type="Proteomes" id="UP000189137">
    <property type="component" value="Unassembled WGS sequence"/>
</dbReference>
<dbReference type="InterPro" id="IPR036640">
    <property type="entry name" value="ABC1_TM_sf"/>
</dbReference>
<dbReference type="Proteomes" id="UP000878956">
    <property type="component" value="Unassembled WGS sequence"/>
</dbReference>
<dbReference type="SUPFAM" id="SSF90123">
    <property type="entry name" value="ABC transporter transmembrane region"/>
    <property type="match status" value="1"/>
</dbReference>
<dbReference type="Proteomes" id="UP000879542">
    <property type="component" value="Unassembled WGS sequence"/>
</dbReference>
<evidence type="ECO:0000313" key="11">
    <source>
        <dbReference type="EMBL" id="CDS86235.1"/>
    </source>
</evidence>
<evidence type="ECO:0000313" key="18">
    <source>
        <dbReference type="Proteomes" id="UP000189137"/>
    </source>
</evidence>
<dbReference type="KEGG" id="pdf:CD630DERM_10840"/>
<evidence type="ECO:0000313" key="20">
    <source>
        <dbReference type="Proteomes" id="UP000411588"/>
    </source>
</evidence>
<dbReference type="GO" id="GO:0015421">
    <property type="term" value="F:ABC-type oligopeptide transporter activity"/>
    <property type="evidence" value="ECO:0007669"/>
    <property type="project" value="TreeGrafter"/>
</dbReference>
<proteinExistence type="predicted"/>
<organism evidence="11">
    <name type="scientific">Clostridioides difficile</name>
    <name type="common">Peptoclostridium difficile</name>
    <dbReference type="NCBI Taxonomy" id="1496"/>
    <lineage>
        <taxon>Bacteria</taxon>
        <taxon>Bacillati</taxon>
        <taxon>Bacillota</taxon>
        <taxon>Clostridia</taxon>
        <taxon>Peptostreptococcales</taxon>
        <taxon>Peptostreptococcaceae</taxon>
        <taxon>Clostridioides</taxon>
    </lineage>
</organism>
<dbReference type="AlphaFoldDB" id="A0A031WGE0"/>
<protein>
    <submittedName>
        <fullName evidence="10 13">ABC transporter ATP-binding protein</fullName>
    </submittedName>
    <submittedName>
        <fullName evidence="16">ABC transporter multidrug-family ATP-binding/permease</fullName>
    </submittedName>
    <submittedName>
        <fullName evidence="11">ABC-type transport system, multidrug-family ATP-binding/permease protein</fullName>
        <ecNumber evidence="11 15">3.6.3.-</ecNumber>
    </submittedName>
    <submittedName>
        <fullName evidence="15">Multidrug export ATP-binding/permease protein SAV1866</fullName>
    </submittedName>
</protein>
<dbReference type="Gene3D" id="3.40.50.300">
    <property type="entry name" value="P-loop containing nucleotide triphosphate hydrolases"/>
    <property type="match status" value="1"/>
</dbReference>
<comment type="subcellular location">
    <subcellularLocation>
        <location evidence="1">Cell membrane</location>
        <topology evidence="1">Multi-pass membrane protein</topology>
    </subcellularLocation>
</comment>
<dbReference type="SUPFAM" id="SSF52540">
    <property type="entry name" value="P-loop containing nucleoside triphosphate hydrolases"/>
    <property type="match status" value="1"/>
</dbReference>
<dbReference type="InterPro" id="IPR017871">
    <property type="entry name" value="ABC_transporter-like_CS"/>
</dbReference>
<dbReference type="PANTHER" id="PTHR43394:SF1">
    <property type="entry name" value="ATP-BINDING CASSETTE SUB-FAMILY B MEMBER 10, MITOCHONDRIAL"/>
    <property type="match status" value="1"/>
</dbReference>
<evidence type="ECO:0000256" key="4">
    <source>
        <dbReference type="ARBA" id="ARBA00022840"/>
    </source>
</evidence>
<dbReference type="GO" id="GO:0016887">
    <property type="term" value="F:ATP hydrolysis activity"/>
    <property type="evidence" value="ECO:0007669"/>
    <property type="project" value="InterPro"/>
</dbReference>
<dbReference type="InterPro" id="IPR003439">
    <property type="entry name" value="ABC_transporter-like_ATP-bd"/>
</dbReference>
<dbReference type="CDD" id="cd18549">
    <property type="entry name" value="ABC_6TM_YwjA_like"/>
    <property type="match status" value="1"/>
</dbReference>
<feature type="domain" description="ABC transporter" evidence="8">
    <location>
        <begin position="332"/>
        <end position="566"/>
    </location>
</feature>
<name>A0A031WGE0_CLODI</name>
<dbReference type="EMBL" id="LK932509">
    <property type="protein sequence ID" value="CDS86235.1"/>
    <property type="molecule type" value="Genomic_DNA"/>
</dbReference>
<reference evidence="16 20" key="3">
    <citation type="submission" date="2019-02" db="EMBL/GenBank/DDBJ databases">
        <authorList>
            <consortium name="Pathogen Informatics"/>
        </authorList>
    </citation>
    <scope>NUCLEOTIDE SEQUENCE [LARGE SCALE GENOMIC DNA]</scope>
    <source>
        <strain evidence="20">clo34</strain>
        <strain evidence="16">Clo34</strain>
        <strain evidence="19">tl291</strain>
        <strain evidence="17">Tl291</strain>
        <strain evidence="15 18">VRECD0157</strain>
    </source>
</reference>
<dbReference type="EC" id="3.6.3.-" evidence="11 15"/>
<evidence type="ECO:0000256" key="2">
    <source>
        <dbReference type="ARBA" id="ARBA00022692"/>
    </source>
</evidence>
<keyword evidence="2 7" id="KW-0812">Transmembrane</keyword>
<dbReference type="EMBL" id="DAEPXK010000007">
    <property type="protein sequence ID" value="HBH1541471.1"/>
    <property type="molecule type" value="Genomic_DNA"/>
</dbReference>
<keyword evidence="3" id="KW-0547">Nucleotide-binding</keyword>
<dbReference type="PROSITE" id="PS50893">
    <property type="entry name" value="ABC_TRANSPORTER_2"/>
    <property type="match status" value="1"/>
</dbReference>
<dbReference type="PROSITE" id="PS00211">
    <property type="entry name" value="ABC_TRANSPORTER_1"/>
    <property type="match status" value="1"/>
</dbReference>
<dbReference type="GO" id="GO:0005886">
    <property type="term" value="C:plasma membrane"/>
    <property type="evidence" value="ECO:0007669"/>
    <property type="project" value="UniProtKB-SubCell"/>
</dbReference>
<sequence length="566" mass="64517">MIKQFVKYYKPYKKIFTLDLIAAFLFSLCDLVYPMITRNIMDDVVPNKNLRMLVVFAVALILIFIAKAGLNYFMQYWGHVIGVDMQADMRNEVFTHLQRLPNTYFDNNKSGVTMSRIVNDLMDITELAHHGPEDLFISIVMLVGSFFILIDINIPLTLIIFAILPFIIWFAIAKKDKMNIAFMKSRVTIGDVNATLENSIAGMKVTKSFCTEKEELNKFVRSNKLFRRARQDSYKVMAEYYSGMNLYMDILEWVVVIAGGYFTYIGKITLGDFAAYILYVKMFIQPMKKLINFTEQYQNGMTGFKRFIEIMEQDHQKEAKNPIELENVKGDIEIENISFTYEDKTQVLDNLSLSIKAGKTIALVGPSGGGKTTLCNLLPRFYEFDKGDIKIDGKSIKDVSLKSLRKNIGIVQQDVFLFTGTIRDNILCGNPNATDEEMIAAAKKARIHDFVETLPDGYDTYIGERGVKLSGGQKQRISISRIFLKNPPIIILDEATSALDNVTEREIQESLEELSKDRTNLVVAHRLTTIKNADEIIVLTDKGIEERGTHEELVNKNGVYSRLHNN</sequence>
<gene>
    <name evidence="10" type="primary">ywjA</name>
    <name evidence="12" type="ORF">BN1095_450014</name>
    <name evidence="11" type="ORF">BN1096_560014</name>
    <name evidence="10" type="ORF">BN1097_540014</name>
    <name evidence="13" type="ORF">KRM00_000931</name>
    <name evidence="14" type="ORF">KRQ00_000739</name>
    <name evidence="17" type="ORF">SAMEA1402366_03027</name>
    <name evidence="16" type="ORF">SAMEA1402399_01645</name>
    <name evidence="15" type="ORF">SAMEA3375112_00014</name>
</gene>
<dbReference type="GeneID" id="66353519"/>
<evidence type="ECO:0000256" key="5">
    <source>
        <dbReference type="ARBA" id="ARBA00022989"/>
    </source>
</evidence>
<dbReference type="Proteomes" id="UP000372533">
    <property type="component" value="Unassembled WGS sequence"/>
</dbReference>
<evidence type="ECO:0000313" key="14">
    <source>
        <dbReference type="EMBL" id="HBH2619010.1"/>
    </source>
</evidence>
<evidence type="ECO:0000256" key="6">
    <source>
        <dbReference type="ARBA" id="ARBA00023136"/>
    </source>
</evidence>
<keyword evidence="5 7" id="KW-1133">Transmembrane helix</keyword>
<feature type="domain" description="ABC transmembrane type-1" evidence="9">
    <location>
        <begin position="20"/>
        <end position="299"/>
    </location>
</feature>
<dbReference type="InterPro" id="IPR027417">
    <property type="entry name" value="P-loop_NTPase"/>
</dbReference>
<dbReference type="PATRIC" id="fig|1496.1371.peg.1952"/>
<dbReference type="PROSITE" id="PS50929">
    <property type="entry name" value="ABC_TM1F"/>
    <property type="match status" value="1"/>
</dbReference>
<keyword evidence="11" id="KW-0378">Hydrolase</keyword>
<dbReference type="InterPro" id="IPR011527">
    <property type="entry name" value="ABC1_TM_dom"/>
</dbReference>
<dbReference type="InterPro" id="IPR003593">
    <property type="entry name" value="AAA+_ATPase"/>
</dbReference>
<evidence type="ECO:0000313" key="13">
    <source>
        <dbReference type="EMBL" id="HBH1541471.1"/>
    </source>
</evidence>
<reference evidence="13" key="2">
    <citation type="journal article" date="2018" name="Genome Biol.">
        <title>SKESA: strategic k-mer extension for scrupulous assemblies.</title>
        <authorList>
            <person name="Souvorov A."/>
            <person name="Agarwala R."/>
            <person name="Lipman D.J."/>
        </authorList>
    </citation>
    <scope>NUCLEOTIDE SEQUENCE</scope>
    <source>
        <strain evidence="14">Clostridioides</strain>
        <strain evidence="13">HN1000</strain>
    </source>
</reference>